<dbReference type="PROSITE" id="PS00658">
    <property type="entry name" value="FORK_HEAD_2"/>
    <property type="match status" value="1"/>
</dbReference>
<evidence type="ECO:0000256" key="4">
    <source>
        <dbReference type="ARBA" id="ARBA00023125"/>
    </source>
</evidence>
<dbReference type="PANTHER" id="PTHR46805:SF2">
    <property type="entry name" value="FORKHEAD BOX PROTEIN J1-A"/>
    <property type="match status" value="1"/>
</dbReference>
<evidence type="ECO:0000313" key="13">
    <source>
        <dbReference type="Proteomes" id="UP000034805"/>
    </source>
</evidence>
<dbReference type="PANTHER" id="PTHR46805">
    <property type="entry name" value="FORKHEAD BOX PROTEIN J1"/>
    <property type="match status" value="1"/>
</dbReference>
<dbReference type="GO" id="GO:0001947">
    <property type="term" value="P:heart looping"/>
    <property type="evidence" value="ECO:0007669"/>
    <property type="project" value="UniProtKB-ARBA"/>
</dbReference>
<organism evidence="12 13">
    <name type="scientific">Scleropages formosus</name>
    <name type="common">Asian bonytongue</name>
    <name type="synonym">Osteoglossum formosum</name>
    <dbReference type="NCBI Taxonomy" id="113540"/>
    <lineage>
        <taxon>Eukaryota</taxon>
        <taxon>Metazoa</taxon>
        <taxon>Chordata</taxon>
        <taxon>Craniata</taxon>
        <taxon>Vertebrata</taxon>
        <taxon>Euteleostomi</taxon>
        <taxon>Actinopterygii</taxon>
        <taxon>Neopterygii</taxon>
        <taxon>Teleostei</taxon>
        <taxon>Osteoglossocephala</taxon>
        <taxon>Osteoglossomorpha</taxon>
        <taxon>Osteoglossiformes</taxon>
        <taxon>Osteoglossidae</taxon>
        <taxon>Scleropages</taxon>
    </lineage>
</organism>
<dbReference type="STRING" id="113540.ENSSFOP00015025759"/>
<keyword evidence="4 9" id="KW-0238">DNA-binding</keyword>
<keyword evidence="7 9" id="KW-0539">Nucleus</keyword>
<dbReference type="InterPro" id="IPR036388">
    <property type="entry name" value="WH-like_DNA-bd_sf"/>
</dbReference>
<feature type="DNA-binding region" description="Fork-head" evidence="9">
    <location>
        <begin position="115"/>
        <end position="209"/>
    </location>
</feature>
<proteinExistence type="inferred from homology"/>
<dbReference type="InterPro" id="IPR036390">
    <property type="entry name" value="WH_DNA-bd_sf"/>
</dbReference>
<evidence type="ECO:0000256" key="1">
    <source>
        <dbReference type="ARBA" id="ARBA00004123"/>
    </source>
</evidence>
<sequence length="613" mass="68146">MSLSSVWSESSMRLKDDDLTPSSNGLLNVDDSLTSLRWLQEFSINVEGGQVTPLSAEIHNQLCEHQQTVVPASVGIPGAPTSAAFCRGLSSSLPGLVGYGHCPEKVDYKTNPHIRPPYSYATLICMAMQDSKKTKLTLSSIYEWIKDNFCYFRHASPTWQNSIRHSLSVNKCFIKVPRQKDEPGKRGFWTIDPQYADQLLCDAYKKHRLPPVKINPALQAWVRPTPTSHSGFLSSVEGDLTVSLESQHLRQEFEQATGVDHNRDRSNSKRAAARSGKKCGHKRKRGNQEKGRPSKSSRHCNSPLLSTDRQEGLGHLKKSTDWVVLLEHDQDQTVHSTHIECLQQNLLEASGHAVGEHILSQTQLDIEVENFLATEDLIWQNDWDALLDSTGELSLDSTIQLSPTGHDRDLTVHGTHISCLQQQSPLEAGRDSESVHIFSETLEEIWDADIETFLGAADPSWQVGIDWDALLDSVQTGELNLDGTDQQSPIWQGDNECNILLDSALTRELNLDGTGQVNPTWPLQTTVDPTCQAHIKTLQAPQATVGVLSEELNLDGIIQLIPAERNKDVQYKHHPWAVAEPLKAGRDGDSAQDLSQTQENSFVEDTFLGISFP</sequence>
<reference evidence="12 13" key="1">
    <citation type="submission" date="2015-08" db="EMBL/GenBank/DDBJ databases">
        <title>The genome of the Asian arowana (Scleropages formosus).</title>
        <authorList>
            <person name="Tan M.H."/>
            <person name="Gan H.M."/>
            <person name="Croft L.J."/>
            <person name="Austin C.M."/>
        </authorList>
    </citation>
    <scope>NUCLEOTIDE SEQUENCE [LARGE SCALE GENOMIC DNA]</scope>
    <source>
        <strain evidence="12">Aro1</strain>
    </source>
</reference>
<dbReference type="InterPro" id="IPR001766">
    <property type="entry name" value="Fork_head_dom"/>
</dbReference>
<dbReference type="InterPro" id="IPR047512">
    <property type="entry name" value="FH_FOXJ1"/>
</dbReference>
<feature type="region of interest" description="Disordered" evidence="10">
    <location>
        <begin position="253"/>
        <end position="311"/>
    </location>
</feature>
<dbReference type="AlphaFoldDB" id="A0A0P7VHV9"/>
<evidence type="ECO:0000256" key="10">
    <source>
        <dbReference type="SAM" id="MobiDB-lite"/>
    </source>
</evidence>
<gene>
    <name evidence="12" type="ORF">Z043_107840</name>
</gene>
<dbReference type="SUPFAM" id="SSF46785">
    <property type="entry name" value="Winged helix' DNA-binding domain"/>
    <property type="match status" value="1"/>
</dbReference>
<dbReference type="PRINTS" id="PR00053">
    <property type="entry name" value="FORKHEAD"/>
</dbReference>
<keyword evidence="6" id="KW-0804">Transcription</keyword>
<dbReference type="GO" id="GO:0000978">
    <property type="term" value="F:RNA polymerase II cis-regulatory region sequence-specific DNA binding"/>
    <property type="evidence" value="ECO:0007669"/>
    <property type="project" value="TreeGrafter"/>
</dbReference>
<comment type="similarity">
    <text evidence="8">Belongs to the FOXJ1 family.</text>
</comment>
<evidence type="ECO:0000256" key="9">
    <source>
        <dbReference type="PROSITE-ProRule" id="PRU00089"/>
    </source>
</evidence>
<dbReference type="InterPro" id="IPR030456">
    <property type="entry name" value="TF_fork_head_CS_2"/>
</dbReference>
<dbReference type="PROSITE" id="PS00657">
    <property type="entry name" value="FORK_HEAD_1"/>
    <property type="match status" value="1"/>
</dbReference>
<keyword evidence="2" id="KW-0970">Cilium biogenesis/degradation</keyword>
<dbReference type="GO" id="GO:0060271">
    <property type="term" value="P:cilium assembly"/>
    <property type="evidence" value="ECO:0007669"/>
    <property type="project" value="UniProtKB-ARBA"/>
</dbReference>
<accession>A0A0P7VHV9</accession>
<evidence type="ECO:0000256" key="8">
    <source>
        <dbReference type="ARBA" id="ARBA00034770"/>
    </source>
</evidence>
<dbReference type="FunFam" id="1.10.10.10:FF:000030">
    <property type="entry name" value="Forkhead box protein K2"/>
    <property type="match status" value="1"/>
</dbReference>
<name>A0A0P7VHV9_SCLFO</name>
<dbReference type="Proteomes" id="UP000034805">
    <property type="component" value="Unassembled WGS sequence"/>
</dbReference>
<dbReference type="GO" id="GO:0000981">
    <property type="term" value="F:DNA-binding transcription factor activity, RNA polymerase II-specific"/>
    <property type="evidence" value="ECO:0007669"/>
    <property type="project" value="TreeGrafter"/>
</dbReference>
<dbReference type="EMBL" id="JARO02002276">
    <property type="protein sequence ID" value="KPP73099.1"/>
    <property type="molecule type" value="Genomic_DNA"/>
</dbReference>
<dbReference type="CDD" id="cd20023">
    <property type="entry name" value="FH_FOXJ1"/>
    <property type="match status" value="1"/>
</dbReference>
<dbReference type="Pfam" id="PF00250">
    <property type="entry name" value="Forkhead"/>
    <property type="match status" value="1"/>
</dbReference>
<dbReference type="Gene3D" id="1.10.10.10">
    <property type="entry name" value="Winged helix-like DNA-binding domain superfamily/Winged helix DNA-binding domain"/>
    <property type="match status" value="1"/>
</dbReference>
<comment type="subcellular location">
    <subcellularLocation>
        <location evidence="1 9">Nucleus</location>
    </subcellularLocation>
</comment>
<dbReference type="SMART" id="SM00339">
    <property type="entry name" value="FH"/>
    <property type="match status" value="1"/>
</dbReference>
<evidence type="ECO:0000256" key="2">
    <source>
        <dbReference type="ARBA" id="ARBA00022794"/>
    </source>
</evidence>
<evidence type="ECO:0000256" key="3">
    <source>
        <dbReference type="ARBA" id="ARBA00023015"/>
    </source>
</evidence>
<dbReference type="PROSITE" id="PS50039">
    <property type="entry name" value="FORK_HEAD_3"/>
    <property type="match status" value="1"/>
</dbReference>
<protein>
    <submittedName>
        <fullName evidence="12">Forkhead box protein J1-like</fullName>
    </submittedName>
</protein>
<feature type="domain" description="Fork-head" evidence="11">
    <location>
        <begin position="115"/>
        <end position="209"/>
    </location>
</feature>
<evidence type="ECO:0000256" key="7">
    <source>
        <dbReference type="ARBA" id="ARBA00023242"/>
    </source>
</evidence>
<dbReference type="GO" id="GO:0003146">
    <property type="term" value="P:heart jogging"/>
    <property type="evidence" value="ECO:0007669"/>
    <property type="project" value="UniProtKB-ARBA"/>
</dbReference>
<dbReference type="InterPro" id="IPR047513">
    <property type="entry name" value="FOXJ1"/>
</dbReference>
<evidence type="ECO:0000313" key="12">
    <source>
        <dbReference type="EMBL" id="KPP73099.1"/>
    </source>
</evidence>
<evidence type="ECO:0000259" key="11">
    <source>
        <dbReference type="PROSITE" id="PS50039"/>
    </source>
</evidence>
<keyword evidence="5" id="KW-0010">Activator</keyword>
<feature type="compositionally biased region" description="Basic residues" evidence="10">
    <location>
        <begin position="271"/>
        <end position="285"/>
    </location>
</feature>
<evidence type="ECO:0000256" key="6">
    <source>
        <dbReference type="ARBA" id="ARBA00023163"/>
    </source>
</evidence>
<comment type="caution">
    <text evidence="12">The sequence shown here is derived from an EMBL/GenBank/DDBJ whole genome shotgun (WGS) entry which is preliminary data.</text>
</comment>
<dbReference type="InterPro" id="IPR018122">
    <property type="entry name" value="TF_fork_head_CS_1"/>
</dbReference>
<evidence type="ECO:0000256" key="5">
    <source>
        <dbReference type="ARBA" id="ARBA00023159"/>
    </source>
</evidence>
<keyword evidence="3" id="KW-0805">Transcription regulation</keyword>
<dbReference type="GO" id="GO:0005634">
    <property type="term" value="C:nucleus"/>
    <property type="evidence" value="ECO:0007669"/>
    <property type="project" value="UniProtKB-SubCell"/>
</dbReference>